<evidence type="ECO:0000313" key="3">
    <source>
        <dbReference type="Proteomes" id="UP000567922"/>
    </source>
</evidence>
<comment type="caution">
    <text evidence="2">The sequence shown here is derived from an EMBL/GenBank/DDBJ whole genome shotgun (WGS) entry which is preliminary data.</text>
</comment>
<reference evidence="2 3" key="1">
    <citation type="submission" date="2020-08" db="EMBL/GenBank/DDBJ databases">
        <title>Sequencing the genomes of 1000 actinobacteria strains.</title>
        <authorList>
            <person name="Klenk H.-P."/>
        </authorList>
    </citation>
    <scope>NUCLEOTIDE SEQUENCE [LARGE SCALE GENOMIC DNA]</scope>
    <source>
        <strain evidence="2 3">DSM 45258</strain>
    </source>
</reference>
<feature type="compositionally biased region" description="Basic and acidic residues" evidence="1">
    <location>
        <begin position="1"/>
        <end position="12"/>
    </location>
</feature>
<accession>A0A839RGP7</accession>
<feature type="region of interest" description="Disordered" evidence="1">
    <location>
        <begin position="203"/>
        <end position="224"/>
    </location>
</feature>
<dbReference type="PANTHER" id="PTHR23026:SF123">
    <property type="entry name" value="NAD(P)H NITROREDUCTASE RV3131-RELATED"/>
    <property type="match status" value="1"/>
</dbReference>
<organism evidence="2 3">
    <name type="scientific">Hoyosella altamirensis</name>
    <dbReference type="NCBI Taxonomy" id="616997"/>
    <lineage>
        <taxon>Bacteria</taxon>
        <taxon>Bacillati</taxon>
        <taxon>Actinomycetota</taxon>
        <taxon>Actinomycetes</taxon>
        <taxon>Mycobacteriales</taxon>
        <taxon>Hoyosellaceae</taxon>
        <taxon>Hoyosella</taxon>
    </lineage>
</organism>
<evidence type="ECO:0000313" key="2">
    <source>
        <dbReference type="EMBL" id="MBB3035580.1"/>
    </source>
</evidence>
<dbReference type="InterPro" id="IPR050627">
    <property type="entry name" value="Nitroreductase/BluB"/>
</dbReference>
<sequence>MSNDRHTPEQALRRAVARAHRAPSVHNTQPWLWELRDGSLELFADPERMVNVADPSGRQMVISCGAVLHHAKVALTSMGYEAAIVRMPDPSDAFHLATITIKPVTFPDERDRILGEAVQMRRSDRRPLGPLSDNEIYNLKTAFHDDLVSIAVLDRDGAQIVKEASELAVRERATDEQYHRELNWWSGHYRLFDGVPRSSLPSLEKRGAVPSGREFPAGTLKPQRDVPDRASLLVMSTSGDSAEDWLRCGEAMSAVLLRAAASRLGACPVTHVTEIEDSRALVRDAAQRAGEVRRYPQVVIRAGERLSSGLPPETGRRPVEEILRIRVSPDN</sequence>
<feature type="region of interest" description="Disordered" evidence="1">
    <location>
        <begin position="1"/>
        <end position="21"/>
    </location>
</feature>
<dbReference type="RefSeq" id="WP_064440615.1">
    <property type="nucleotide sequence ID" value="NZ_BDDI01000009.1"/>
</dbReference>
<dbReference type="AlphaFoldDB" id="A0A839RGP7"/>
<evidence type="ECO:0000256" key="1">
    <source>
        <dbReference type="SAM" id="MobiDB-lite"/>
    </source>
</evidence>
<dbReference type="SUPFAM" id="SSF55469">
    <property type="entry name" value="FMN-dependent nitroreductase-like"/>
    <property type="match status" value="2"/>
</dbReference>
<dbReference type="OrthoDB" id="8156917at2"/>
<evidence type="ECO:0008006" key="4">
    <source>
        <dbReference type="Google" id="ProtNLM"/>
    </source>
</evidence>
<name>A0A839RGP7_9ACTN</name>
<protein>
    <recommendedName>
        <fullName evidence="4">NAD(P)H nitroreductase</fullName>
    </recommendedName>
</protein>
<dbReference type="EMBL" id="JACHWS010000001">
    <property type="protein sequence ID" value="MBB3035580.1"/>
    <property type="molecule type" value="Genomic_DNA"/>
</dbReference>
<gene>
    <name evidence="2" type="ORF">FHU29_000014</name>
</gene>
<dbReference type="Gene3D" id="3.40.109.10">
    <property type="entry name" value="NADH Oxidase"/>
    <property type="match status" value="1"/>
</dbReference>
<dbReference type="PANTHER" id="PTHR23026">
    <property type="entry name" value="NADPH NITROREDUCTASE"/>
    <property type="match status" value="1"/>
</dbReference>
<dbReference type="NCBIfam" id="NF047509">
    <property type="entry name" value="Rv3131_FMN_oxido"/>
    <property type="match status" value="1"/>
</dbReference>
<dbReference type="GO" id="GO:0016491">
    <property type="term" value="F:oxidoreductase activity"/>
    <property type="evidence" value="ECO:0007669"/>
    <property type="project" value="InterPro"/>
</dbReference>
<dbReference type="InterPro" id="IPR000415">
    <property type="entry name" value="Nitroreductase-like"/>
</dbReference>
<dbReference type="Proteomes" id="UP000567922">
    <property type="component" value="Unassembled WGS sequence"/>
</dbReference>
<proteinExistence type="predicted"/>
<keyword evidence="3" id="KW-1185">Reference proteome</keyword>